<evidence type="ECO:0000313" key="1">
    <source>
        <dbReference type="EMBL" id="EIE20796.1"/>
    </source>
</evidence>
<organism evidence="1 2">
    <name type="scientific">Coccomyxa subellipsoidea (strain C-169)</name>
    <name type="common">Green microalga</name>
    <dbReference type="NCBI Taxonomy" id="574566"/>
    <lineage>
        <taxon>Eukaryota</taxon>
        <taxon>Viridiplantae</taxon>
        <taxon>Chlorophyta</taxon>
        <taxon>core chlorophytes</taxon>
        <taxon>Trebouxiophyceae</taxon>
        <taxon>Trebouxiophyceae incertae sedis</taxon>
        <taxon>Coccomyxaceae</taxon>
        <taxon>Coccomyxa</taxon>
        <taxon>Coccomyxa subellipsoidea</taxon>
    </lineage>
</organism>
<dbReference type="OrthoDB" id="10260741at2759"/>
<dbReference type="EMBL" id="AGSI01000014">
    <property type="protein sequence ID" value="EIE20796.1"/>
    <property type="molecule type" value="Genomic_DNA"/>
</dbReference>
<keyword evidence="1" id="KW-0966">Cell projection</keyword>
<dbReference type="Proteomes" id="UP000007264">
    <property type="component" value="Unassembled WGS sequence"/>
</dbReference>
<dbReference type="PANTHER" id="PTHR21255">
    <property type="entry name" value="T-COMPLEX-ASSOCIATED-TESTIS-EXPRESSED 1/ DYNEIN LIGHT CHAIN"/>
    <property type="match status" value="1"/>
</dbReference>
<accession>I0YQX7</accession>
<proteinExistence type="predicted"/>
<protein>
    <submittedName>
        <fullName evidence="1">Flagellar outer dynein arm light chain 2</fullName>
    </submittedName>
</protein>
<gene>
    <name evidence="1" type="ORF">COCSUDRAFT_37637</name>
</gene>
<dbReference type="AlphaFoldDB" id="I0YQX7"/>
<dbReference type="PANTHER" id="PTHR21255:SF7">
    <property type="entry name" value="DYNEIN LIGHT CHAIN TCTEX-TYPE PROTEIN 2B"/>
    <property type="match status" value="1"/>
</dbReference>
<dbReference type="InterPro" id="IPR005334">
    <property type="entry name" value="Tctex-1-like"/>
</dbReference>
<dbReference type="GO" id="GO:0045505">
    <property type="term" value="F:dynein intermediate chain binding"/>
    <property type="evidence" value="ECO:0007669"/>
    <property type="project" value="TreeGrafter"/>
</dbReference>
<dbReference type="GeneID" id="17038775"/>
<dbReference type="eggNOG" id="KOG4108">
    <property type="taxonomic scope" value="Eukaryota"/>
</dbReference>
<dbReference type="CDD" id="cd21459">
    <property type="entry name" value="DLC-like_TCTEX1D2"/>
    <property type="match status" value="1"/>
</dbReference>
<evidence type="ECO:0000313" key="2">
    <source>
        <dbReference type="Proteomes" id="UP000007264"/>
    </source>
</evidence>
<keyword evidence="2" id="KW-1185">Reference proteome</keyword>
<dbReference type="RefSeq" id="XP_005645340.1">
    <property type="nucleotide sequence ID" value="XM_005645283.1"/>
</dbReference>
<reference evidence="1 2" key="1">
    <citation type="journal article" date="2012" name="Genome Biol.">
        <title>The genome of the polar eukaryotic microalga coccomyxa subellipsoidea reveals traits of cold adaptation.</title>
        <authorList>
            <person name="Blanc G."/>
            <person name="Agarkova I."/>
            <person name="Grimwood J."/>
            <person name="Kuo A."/>
            <person name="Brueggeman A."/>
            <person name="Dunigan D."/>
            <person name="Gurnon J."/>
            <person name="Ladunga I."/>
            <person name="Lindquist E."/>
            <person name="Lucas S."/>
            <person name="Pangilinan J."/>
            <person name="Proschold T."/>
            <person name="Salamov A."/>
            <person name="Schmutz J."/>
            <person name="Weeks D."/>
            <person name="Yamada T."/>
            <person name="Claverie J.M."/>
            <person name="Grigoriev I."/>
            <person name="Van Etten J."/>
            <person name="Lomsadze A."/>
            <person name="Borodovsky M."/>
        </authorList>
    </citation>
    <scope>NUCLEOTIDE SEQUENCE [LARGE SCALE GENOMIC DNA]</scope>
    <source>
        <strain evidence="1 2">C-169</strain>
    </source>
</reference>
<name>I0YQX7_COCSC</name>
<dbReference type="Gene3D" id="3.30.1140.40">
    <property type="entry name" value="Tctex-1"/>
    <property type="match status" value="1"/>
</dbReference>
<keyword evidence="1" id="KW-0969">Cilium</keyword>
<comment type="caution">
    <text evidence="1">The sequence shown here is derived from an EMBL/GenBank/DDBJ whole genome shotgun (WGS) entry which is preliminary data.</text>
</comment>
<keyword evidence="1" id="KW-0282">Flagellum</keyword>
<dbReference type="GO" id="GO:0005868">
    <property type="term" value="C:cytoplasmic dynein complex"/>
    <property type="evidence" value="ECO:0007669"/>
    <property type="project" value="TreeGrafter"/>
</dbReference>
<dbReference type="KEGG" id="csl:COCSUDRAFT_37637"/>
<dbReference type="GO" id="GO:0007018">
    <property type="term" value="P:microtubule-based movement"/>
    <property type="evidence" value="ECO:0007669"/>
    <property type="project" value="TreeGrafter"/>
</dbReference>
<dbReference type="GO" id="GO:0005737">
    <property type="term" value="C:cytoplasm"/>
    <property type="evidence" value="ECO:0007669"/>
    <property type="project" value="TreeGrafter"/>
</dbReference>
<dbReference type="STRING" id="574566.I0YQX7"/>
<sequence>MDDTSSVVSAPQAKQIVHENTYITSPEGYGETFVFKPQKVKEVLKRAIKEKMEGQAYDPVKGSQQAKQLAEVLREHVKALGFDRHKLIIQVTLGQKAGQAQNVASRCLWDPHTDGAVSEEYQNESLYCLCQVYCLYFQ</sequence>
<dbReference type="Pfam" id="PF03645">
    <property type="entry name" value="Tctex-1"/>
    <property type="match status" value="1"/>
</dbReference>
<dbReference type="InterPro" id="IPR038586">
    <property type="entry name" value="Tctex-1-like_sf"/>
</dbReference>